<dbReference type="Gene3D" id="3.40.50.300">
    <property type="entry name" value="P-loop containing nucleotide triphosphate hydrolases"/>
    <property type="match status" value="1"/>
</dbReference>
<sequence>MCVVQKSELKQRRGKQEEAETTSIVEDAYDGGKAKGRKVKTDRRLGRMKKRVGTGKMLLFMTGFLSIVGGILYYFYSKYGINIFIGHGALDFKWSPYEWRKFIDDNDKTILLIGGSHRSGTTILWEAIKAHPEVVGFGDRTETGVDYSEGVLFQEVYPRFGVGLEFKKNFGAPKRVTGEDAENGDGMGRYALAPGVHWTKENHKDLLEDASTLSKLLNRFAPYWDTTKSYGSNGLKRAKVWVEKSPQNAVLSSFLEGLYNMQVKEDGSVDPNTNSERTVTKFLYVTRHPIANTYAVDKFVKESMGGYIDFEVMFRNYIQLHKYMKEDEHAMDSPAMWAKLEDFTQDPANILKGIFQFLEVSTDDEIIADILDSLGEIRANPNAKYNAMYCSEGIQEYGDLAKKYEEEFNALNLGYDMDIC</sequence>
<gene>
    <name evidence="2" type="ORF">CTEN210_16439</name>
</gene>
<dbReference type="Proteomes" id="UP001054902">
    <property type="component" value="Unassembled WGS sequence"/>
</dbReference>
<dbReference type="InterPro" id="IPR027417">
    <property type="entry name" value="P-loop_NTPase"/>
</dbReference>
<reference evidence="2 3" key="1">
    <citation type="journal article" date="2021" name="Sci. Rep.">
        <title>The genome of the diatom Chaetoceros tenuissimus carries an ancient integrated fragment of an extant virus.</title>
        <authorList>
            <person name="Hongo Y."/>
            <person name="Kimura K."/>
            <person name="Takaki Y."/>
            <person name="Yoshida Y."/>
            <person name="Baba S."/>
            <person name="Kobayashi G."/>
            <person name="Nagasaki K."/>
            <person name="Hano T."/>
            <person name="Tomaru Y."/>
        </authorList>
    </citation>
    <scope>NUCLEOTIDE SEQUENCE [LARGE SCALE GENOMIC DNA]</scope>
    <source>
        <strain evidence="2 3">NIES-3715</strain>
    </source>
</reference>
<evidence type="ECO:0000256" key="1">
    <source>
        <dbReference type="SAM" id="Phobius"/>
    </source>
</evidence>
<dbReference type="SUPFAM" id="SSF52540">
    <property type="entry name" value="P-loop containing nucleoside triphosphate hydrolases"/>
    <property type="match status" value="1"/>
</dbReference>
<keyword evidence="1" id="KW-0472">Membrane</keyword>
<accession>A0AAD3D8V8</accession>
<dbReference type="EMBL" id="BLLK01000069">
    <property type="protein sequence ID" value="GFH59963.1"/>
    <property type="molecule type" value="Genomic_DNA"/>
</dbReference>
<evidence type="ECO:0000313" key="3">
    <source>
        <dbReference type="Proteomes" id="UP001054902"/>
    </source>
</evidence>
<evidence type="ECO:0000313" key="2">
    <source>
        <dbReference type="EMBL" id="GFH59963.1"/>
    </source>
</evidence>
<name>A0AAD3D8V8_9STRA</name>
<feature type="transmembrane region" description="Helical" evidence="1">
    <location>
        <begin position="57"/>
        <end position="76"/>
    </location>
</feature>
<dbReference type="AlphaFoldDB" id="A0AAD3D8V8"/>
<protein>
    <submittedName>
        <fullName evidence="2">Uncharacterized protein</fullName>
    </submittedName>
</protein>
<keyword evidence="3" id="KW-1185">Reference proteome</keyword>
<proteinExistence type="predicted"/>
<keyword evidence="1" id="KW-1133">Transmembrane helix</keyword>
<organism evidence="2 3">
    <name type="scientific">Chaetoceros tenuissimus</name>
    <dbReference type="NCBI Taxonomy" id="426638"/>
    <lineage>
        <taxon>Eukaryota</taxon>
        <taxon>Sar</taxon>
        <taxon>Stramenopiles</taxon>
        <taxon>Ochrophyta</taxon>
        <taxon>Bacillariophyta</taxon>
        <taxon>Coscinodiscophyceae</taxon>
        <taxon>Chaetocerotophycidae</taxon>
        <taxon>Chaetocerotales</taxon>
        <taxon>Chaetocerotaceae</taxon>
        <taxon>Chaetoceros</taxon>
    </lineage>
</organism>
<keyword evidence="1" id="KW-0812">Transmembrane</keyword>
<comment type="caution">
    <text evidence="2">The sequence shown here is derived from an EMBL/GenBank/DDBJ whole genome shotgun (WGS) entry which is preliminary data.</text>
</comment>